<dbReference type="InterPro" id="IPR003374">
    <property type="entry name" value="ApbE-like_sf"/>
</dbReference>
<feature type="binding site" evidence="11">
    <location>
        <position position="248"/>
    </location>
    <ligand>
        <name>Mg(2+)</name>
        <dbReference type="ChEBI" id="CHEBI:18420"/>
    </ligand>
</feature>
<comment type="caution">
    <text evidence="12">The sequence shown here is derived from an EMBL/GenBank/DDBJ whole genome shotgun (WGS) entry which is preliminary data.</text>
</comment>
<comment type="cofactor">
    <cofactor evidence="11">
        <name>Mg(2+)</name>
        <dbReference type="ChEBI" id="CHEBI:18420"/>
    </cofactor>
    <cofactor evidence="11">
        <name>Mn(2+)</name>
        <dbReference type="ChEBI" id="CHEBI:29035"/>
    </cofactor>
    <text evidence="11">Magnesium. Can also use manganese.</text>
</comment>
<comment type="catalytic activity">
    <reaction evidence="9 10">
        <text>L-threonyl-[protein] + FAD = FMN-L-threonyl-[protein] + AMP + H(+)</text>
        <dbReference type="Rhea" id="RHEA:36847"/>
        <dbReference type="Rhea" id="RHEA-COMP:11060"/>
        <dbReference type="Rhea" id="RHEA-COMP:11061"/>
        <dbReference type="ChEBI" id="CHEBI:15378"/>
        <dbReference type="ChEBI" id="CHEBI:30013"/>
        <dbReference type="ChEBI" id="CHEBI:57692"/>
        <dbReference type="ChEBI" id="CHEBI:74257"/>
        <dbReference type="ChEBI" id="CHEBI:456215"/>
        <dbReference type="EC" id="2.7.1.180"/>
    </reaction>
</comment>
<dbReference type="Proteomes" id="UP000282759">
    <property type="component" value="Unassembled WGS sequence"/>
</dbReference>
<dbReference type="GO" id="GO:0046872">
    <property type="term" value="F:metal ion binding"/>
    <property type="evidence" value="ECO:0007669"/>
    <property type="project" value="UniProtKB-UniRule"/>
</dbReference>
<evidence type="ECO:0000256" key="5">
    <source>
        <dbReference type="ARBA" id="ARBA00022723"/>
    </source>
</evidence>
<evidence type="ECO:0000256" key="6">
    <source>
        <dbReference type="ARBA" id="ARBA00022827"/>
    </source>
</evidence>
<proteinExistence type="inferred from homology"/>
<evidence type="ECO:0000256" key="7">
    <source>
        <dbReference type="ARBA" id="ARBA00022842"/>
    </source>
</evidence>
<keyword evidence="13" id="KW-1185">Reference proteome</keyword>
<dbReference type="RefSeq" id="WP_127705283.1">
    <property type="nucleotide sequence ID" value="NZ_SACK01000005.1"/>
</dbReference>
<dbReference type="InterPro" id="IPR024932">
    <property type="entry name" value="ApbE"/>
</dbReference>
<evidence type="ECO:0000256" key="10">
    <source>
        <dbReference type="PIRNR" id="PIRNR006268"/>
    </source>
</evidence>
<evidence type="ECO:0000256" key="3">
    <source>
        <dbReference type="ARBA" id="ARBA00022630"/>
    </source>
</evidence>
<keyword evidence="3 10" id="KW-0285">Flavoprotein</keyword>
<keyword evidence="7 10" id="KW-0460">Magnesium</keyword>
<keyword evidence="5 10" id="KW-0479">Metal-binding</keyword>
<dbReference type="GO" id="GO:0016740">
    <property type="term" value="F:transferase activity"/>
    <property type="evidence" value="ECO:0007669"/>
    <property type="project" value="UniProtKB-UniRule"/>
</dbReference>
<evidence type="ECO:0000313" key="12">
    <source>
        <dbReference type="EMBL" id="RVU00252.1"/>
    </source>
</evidence>
<dbReference type="PANTHER" id="PTHR30040">
    <property type="entry name" value="THIAMINE BIOSYNTHESIS LIPOPROTEIN APBE"/>
    <property type="match status" value="1"/>
</dbReference>
<dbReference type="Gene3D" id="3.10.520.10">
    <property type="entry name" value="ApbE-like domains"/>
    <property type="match status" value="1"/>
</dbReference>
<protein>
    <recommendedName>
        <fullName evidence="2 10">FAD:protein FMN transferase</fullName>
        <ecNumber evidence="1 10">2.7.1.180</ecNumber>
    </recommendedName>
    <alternativeName>
        <fullName evidence="8 10">Flavin transferase</fullName>
    </alternativeName>
</protein>
<dbReference type="SUPFAM" id="SSF143631">
    <property type="entry name" value="ApbE-like"/>
    <property type="match status" value="1"/>
</dbReference>
<feature type="binding site" evidence="11">
    <location>
        <position position="138"/>
    </location>
    <ligand>
        <name>Mg(2+)</name>
        <dbReference type="ChEBI" id="CHEBI:18420"/>
    </ligand>
</feature>
<organism evidence="12 13">
    <name type="scientific">Mucilaginibacter limnophilus</name>
    <dbReference type="NCBI Taxonomy" id="1932778"/>
    <lineage>
        <taxon>Bacteria</taxon>
        <taxon>Pseudomonadati</taxon>
        <taxon>Bacteroidota</taxon>
        <taxon>Sphingobacteriia</taxon>
        <taxon>Sphingobacteriales</taxon>
        <taxon>Sphingobacteriaceae</taxon>
        <taxon>Mucilaginibacter</taxon>
    </lineage>
</organism>
<dbReference type="EMBL" id="SACK01000005">
    <property type="protein sequence ID" value="RVU00252.1"/>
    <property type="molecule type" value="Genomic_DNA"/>
</dbReference>
<comment type="similarity">
    <text evidence="10">Belongs to the ApbE family.</text>
</comment>
<dbReference type="AlphaFoldDB" id="A0A3S2XZZ8"/>
<evidence type="ECO:0000256" key="4">
    <source>
        <dbReference type="ARBA" id="ARBA00022679"/>
    </source>
</evidence>
<dbReference type="OrthoDB" id="9778595at2"/>
<keyword evidence="4 10" id="KW-0808">Transferase</keyword>
<evidence type="ECO:0000256" key="2">
    <source>
        <dbReference type="ARBA" id="ARBA00016337"/>
    </source>
</evidence>
<dbReference type="EC" id="2.7.1.180" evidence="1 10"/>
<keyword evidence="6 10" id="KW-0274">FAD</keyword>
<accession>A0A3S2XZZ8</accession>
<sequence>MLAIKTLTEKLPVYRHSAMSMGTRFEISVVGENPVWAQQRIDNAIKEINRVEKLLSAFGDDSSINQINRNAGVEPVKVSGELFRLVERAIELSALTYGAFDITYTAGNKAVSYKDVVLDVNKLTVYLQKEGMRISFASHSKGYAADRAKYILQMDGVSSGVINAGGDLLAWGLQPDEQPWIVAAADPEQKSMPYARLNISNMALATSVNTNACIADNKLPGAIHSNGGFEVSAVHSASVLSPTAELADALAAPILSLGVNNALYLINKLNQIGCVIIDDSGRSFTSKGISAAI</sequence>
<gene>
    <name evidence="12" type="ORF">EOD41_12265</name>
</gene>
<evidence type="ECO:0000256" key="9">
    <source>
        <dbReference type="ARBA" id="ARBA00048540"/>
    </source>
</evidence>
<evidence type="ECO:0000256" key="8">
    <source>
        <dbReference type="ARBA" id="ARBA00031306"/>
    </source>
</evidence>
<reference evidence="12 13" key="1">
    <citation type="submission" date="2019-01" db="EMBL/GenBank/DDBJ databases">
        <authorList>
            <person name="Chen W.-M."/>
        </authorList>
    </citation>
    <scope>NUCLEOTIDE SEQUENCE [LARGE SCALE GENOMIC DNA]</scope>
    <source>
        <strain evidence="12 13">YBJ-36</strain>
    </source>
</reference>
<name>A0A3S2XZZ8_9SPHI</name>
<dbReference type="PANTHER" id="PTHR30040:SF2">
    <property type="entry name" value="FAD:PROTEIN FMN TRANSFERASE"/>
    <property type="match status" value="1"/>
</dbReference>
<evidence type="ECO:0000313" key="13">
    <source>
        <dbReference type="Proteomes" id="UP000282759"/>
    </source>
</evidence>
<evidence type="ECO:0000256" key="11">
    <source>
        <dbReference type="PIRSR" id="PIRSR006268-2"/>
    </source>
</evidence>
<evidence type="ECO:0000256" key="1">
    <source>
        <dbReference type="ARBA" id="ARBA00011955"/>
    </source>
</evidence>
<dbReference type="Pfam" id="PF02424">
    <property type="entry name" value="ApbE"/>
    <property type="match status" value="2"/>
</dbReference>
<dbReference type="PIRSF" id="PIRSF006268">
    <property type="entry name" value="ApbE"/>
    <property type="match status" value="1"/>
</dbReference>